<dbReference type="SUPFAM" id="SSF52799">
    <property type="entry name" value="(Phosphotyrosine protein) phosphatases II"/>
    <property type="match status" value="1"/>
</dbReference>
<evidence type="ECO:0000259" key="1">
    <source>
        <dbReference type="Pfam" id="PF04273"/>
    </source>
</evidence>
<evidence type="ECO:0000313" key="3">
    <source>
        <dbReference type="Proteomes" id="UP000245865"/>
    </source>
</evidence>
<dbReference type="InterPro" id="IPR005939">
    <property type="entry name" value="BLH_phosphatase-like"/>
</dbReference>
<accession>A0A316JDG9</accession>
<feature type="domain" description="Beta-lactamase hydrolase-like protein phosphatase-like" evidence="1">
    <location>
        <begin position="2"/>
        <end position="110"/>
    </location>
</feature>
<reference evidence="2 3" key="1">
    <citation type="submission" date="2018-05" db="EMBL/GenBank/DDBJ databases">
        <title>Comparative genomic sequence analysis between strain HN4 and CCM 8460T (Falsochrobactrum ovis) will provide more evidence to prove that HN4 is a new species of Falsochrobactrum.</title>
        <authorList>
            <person name="Lyu W."/>
            <person name="Sun L."/>
            <person name="Yao L."/>
        </authorList>
    </citation>
    <scope>NUCLEOTIDE SEQUENCE [LARGE SCALE GENOMIC DNA]</scope>
    <source>
        <strain evidence="2 3">HN4</strain>
    </source>
</reference>
<dbReference type="RefSeq" id="WP_109705604.1">
    <property type="nucleotide sequence ID" value="NZ_QGDB01000002.1"/>
</dbReference>
<dbReference type="OrthoDB" id="9805710at2"/>
<gene>
    <name evidence="2" type="ORF">DKP76_06395</name>
</gene>
<comment type="caution">
    <text evidence="2">The sequence shown here is derived from an EMBL/GenBank/DDBJ whole genome shotgun (WGS) entry which is preliminary data.</text>
</comment>
<dbReference type="Gene3D" id="3.90.190.10">
    <property type="entry name" value="Protein tyrosine phosphatase superfamily"/>
    <property type="match status" value="1"/>
</dbReference>
<dbReference type="AlphaFoldDB" id="A0A316JDG9"/>
<name>A0A316JDG9_9HYPH</name>
<dbReference type="GO" id="GO:0016787">
    <property type="term" value="F:hydrolase activity"/>
    <property type="evidence" value="ECO:0007669"/>
    <property type="project" value="InterPro"/>
</dbReference>
<protein>
    <submittedName>
        <fullName evidence="2">TIGR01244 family phosphatase</fullName>
    </submittedName>
</protein>
<evidence type="ECO:0000313" key="2">
    <source>
        <dbReference type="EMBL" id="PWL18705.1"/>
    </source>
</evidence>
<dbReference type="EMBL" id="QGDB01000002">
    <property type="protein sequence ID" value="PWL18705.1"/>
    <property type="molecule type" value="Genomic_DNA"/>
</dbReference>
<organism evidence="2 3">
    <name type="scientific">Falsochrobactrum shanghaiense</name>
    <dbReference type="NCBI Taxonomy" id="2201899"/>
    <lineage>
        <taxon>Bacteria</taxon>
        <taxon>Pseudomonadati</taxon>
        <taxon>Pseudomonadota</taxon>
        <taxon>Alphaproteobacteria</taxon>
        <taxon>Hyphomicrobiales</taxon>
        <taxon>Brucellaceae</taxon>
        <taxon>Falsochrobactrum</taxon>
    </lineage>
</organism>
<dbReference type="Proteomes" id="UP000245865">
    <property type="component" value="Unassembled WGS sequence"/>
</dbReference>
<dbReference type="CDD" id="cd14503">
    <property type="entry name" value="PTP-bact"/>
    <property type="match status" value="1"/>
</dbReference>
<dbReference type="NCBIfam" id="TIGR01244">
    <property type="entry name" value="TIGR01244 family sulfur transferase"/>
    <property type="match status" value="1"/>
</dbReference>
<dbReference type="InterPro" id="IPR029021">
    <property type="entry name" value="Prot-tyrosine_phosphatase-like"/>
</dbReference>
<proteinExistence type="predicted"/>
<dbReference type="Pfam" id="PF04273">
    <property type="entry name" value="BLH_phosphatase"/>
    <property type="match status" value="1"/>
</dbReference>
<keyword evidence="3" id="KW-1185">Reference proteome</keyword>
<sequence>MDIRQIDENYSVAGQINPDDVRDIAAEGFQAIICNRPDGEGGADQPDFAEIARVAEKAGLKTYYVPVAGGQLTQDDVDAMRAALDEAEGPVLAYCRSGTRSTNIYGIVQSQKRG</sequence>